<dbReference type="SUPFAM" id="SSF53474">
    <property type="entry name" value="alpha/beta-Hydrolases"/>
    <property type="match status" value="1"/>
</dbReference>
<gene>
    <name evidence="2" type="ORF">RN001_004750</name>
</gene>
<proteinExistence type="predicted"/>
<evidence type="ECO:0000313" key="3">
    <source>
        <dbReference type="Proteomes" id="UP001353858"/>
    </source>
</evidence>
<evidence type="ECO:0000313" key="2">
    <source>
        <dbReference type="EMBL" id="KAK4881431.1"/>
    </source>
</evidence>
<accession>A0AAN7SA85</accession>
<name>A0AAN7SA85_9COLE</name>
<dbReference type="AlphaFoldDB" id="A0AAN7SA85"/>
<keyword evidence="3" id="KW-1185">Reference proteome</keyword>
<dbReference type="PANTHER" id="PTHR46331">
    <property type="entry name" value="VALACYCLOVIR HYDROLASE"/>
    <property type="match status" value="1"/>
</dbReference>
<protein>
    <recommendedName>
        <fullName evidence="1">AB hydrolase-1 domain-containing protein</fullName>
    </recommendedName>
</protein>
<dbReference type="Proteomes" id="UP001353858">
    <property type="component" value="Unassembled WGS sequence"/>
</dbReference>
<reference evidence="3" key="1">
    <citation type="submission" date="2023-01" db="EMBL/GenBank/DDBJ databases">
        <title>Key to firefly adult light organ development and bioluminescence: homeobox transcription factors regulate luciferase expression and transportation to peroxisome.</title>
        <authorList>
            <person name="Fu X."/>
        </authorList>
    </citation>
    <scope>NUCLEOTIDE SEQUENCE [LARGE SCALE GENOMIC DNA]</scope>
</reference>
<dbReference type="PANTHER" id="PTHR46331:SF2">
    <property type="entry name" value="VALACYCLOVIR HYDROLASE"/>
    <property type="match status" value="1"/>
</dbReference>
<dbReference type="InterPro" id="IPR029058">
    <property type="entry name" value="AB_hydrolase_fold"/>
</dbReference>
<dbReference type="Pfam" id="PF00561">
    <property type="entry name" value="Abhydrolase_1"/>
    <property type="match status" value="1"/>
</dbReference>
<evidence type="ECO:0000259" key="1">
    <source>
        <dbReference type="Pfam" id="PF00561"/>
    </source>
</evidence>
<feature type="domain" description="AB hydrolase-1" evidence="1">
    <location>
        <begin position="37"/>
        <end position="142"/>
    </location>
</feature>
<dbReference type="PRINTS" id="PR00111">
    <property type="entry name" value="ABHYDROLASE"/>
</dbReference>
<dbReference type="GO" id="GO:0017171">
    <property type="term" value="F:serine hydrolase activity"/>
    <property type="evidence" value="ECO:0007669"/>
    <property type="project" value="TreeGrafter"/>
</dbReference>
<dbReference type="Gene3D" id="3.40.50.1820">
    <property type="entry name" value="alpha/beta hydrolase"/>
    <property type="match status" value="1"/>
</dbReference>
<comment type="caution">
    <text evidence="2">The sequence shown here is derived from an EMBL/GenBank/DDBJ whole genome shotgun (WGS) entry which is preliminary data.</text>
</comment>
<sequence length="271" mass="31123">MTNKPTKYSGNIAQEHQIVIDDQTINYIKHGKGNEFVLCFPGALGSIWSDFRPQIEGLDTNKFTIVAWDPPGYGHSRPPSRTVPKNFYERDADLAFKFMEGLNIKKYSLLGWSDGGVSSMILAAKHPNRVTHLVIWGSNAYVVEEDVTACEQIRDINTWSEKMKSPLIKMYGEEEFQRLWNEWIDTLNLILKDGGNICKHFLPGIKCPTLILHGNKDRLLAKEHPYNLLENIKNSKIHVFPNGKHNIHLRYAEDFNAIVTRFIADNHYKNK</sequence>
<organism evidence="2 3">
    <name type="scientific">Aquatica leii</name>
    <dbReference type="NCBI Taxonomy" id="1421715"/>
    <lineage>
        <taxon>Eukaryota</taxon>
        <taxon>Metazoa</taxon>
        <taxon>Ecdysozoa</taxon>
        <taxon>Arthropoda</taxon>
        <taxon>Hexapoda</taxon>
        <taxon>Insecta</taxon>
        <taxon>Pterygota</taxon>
        <taxon>Neoptera</taxon>
        <taxon>Endopterygota</taxon>
        <taxon>Coleoptera</taxon>
        <taxon>Polyphaga</taxon>
        <taxon>Elateriformia</taxon>
        <taxon>Elateroidea</taxon>
        <taxon>Lampyridae</taxon>
        <taxon>Luciolinae</taxon>
        <taxon>Aquatica</taxon>
    </lineage>
</organism>
<dbReference type="InterPro" id="IPR000073">
    <property type="entry name" value="AB_hydrolase_1"/>
</dbReference>
<dbReference type="EMBL" id="JARPUR010000002">
    <property type="protein sequence ID" value="KAK4881431.1"/>
    <property type="molecule type" value="Genomic_DNA"/>
</dbReference>